<dbReference type="InterPro" id="IPR001064">
    <property type="entry name" value="Beta/gamma_crystallin"/>
</dbReference>
<name>A0A6P8GQ00_CLUHA</name>
<dbReference type="OrthoDB" id="9895617at2759"/>
<dbReference type="GeneID" id="105901311"/>
<feature type="compositionally biased region" description="Polar residues" evidence="3">
    <location>
        <begin position="91"/>
        <end position="102"/>
    </location>
</feature>
<dbReference type="InterPro" id="IPR050252">
    <property type="entry name" value="Beta/Gamma-Crystallin"/>
</dbReference>
<keyword evidence="2" id="KW-0677">Repeat</keyword>
<dbReference type="GO" id="GO:0005212">
    <property type="term" value="F:structural constituent of eye lens"/>
    <property type="evidence" value="ECO:0007669"/>
    <property type="project" value="TreeGrafter"/>
</dbReference>
<dbReference type="PANTHER" id="PTHR11818">
    <property type="entry name" value="BETA/GAMMA CRYSTALLIN"/>
    <property type="match status" value="1"/>
</dbReference>
<dbReference type="PROSITE" id="PS50231">
    <property type="entry name" value="RICIN_B_LECTIN"/>
    <property type="match status" value="1"/>
</dbReference>
<dbReference type="CTD" id="556848"/>
<dbReference type="KEGG" id="char:105901311"/>
<dbReference type="InterPro" id="IPR035992">
    <property type="entry name" value="Ricin_B-like_lectins"/>
</dbReference>
<dbReference type="SUPFAM" id="SSF50370">
    <property type="entry name" value="Ricin B-like lectins"/>
    <property type="match status" value="1"/>
</dbReference>
<dbReference type="AlphaFoldDB" id="A0A6P8GQ00"/>
<keyword evidence="5" id="KW-1185">Reference proteome</keyword>
<feature type="region of interest" description="Disordered" evidence="3">
    <location>
        <begin position="378"/>
        <end position="397"/>
    </location>
</feature>
<dbReference type="SUPFAM" id="SSF49695">
    <property type="entry name" value="gamma-Crystallin-like"/>
    <property type="match status" value="3"/>
</dbReference>
<dbReference type="SMART" id="SM00247">
    <property type="entry name" value="XTALbg"/>
    <property type="match status" value="6"/>
</dbReference>
<dbReference type="SMART" id="SM00458">
    <property type="entry name" value="RICIN"/>
    <property type="match status" value="1"/>
</dbReference>
<feature type="domain" description="Beta/gamma crystallin 'Greek key'" evidence="4">
    <location>
        <begin position="684"/>
        <end position="725"/>
    </location>
</feature>
<evidence type="ECO:0000313" key="5">
    <source>
        <dbReference type="Proteomes" id="UP000515152"/>
    </source>
</evidence>
<protein>
    <submittedName>
        <fullName evidence="6">Beta/gamma crystallin domain-containing protein 1 isoform X1</fullName>
    </submittedName>
</protein>
<dbReference type="GO" id="GO:0007601">
    <property type="term" value="P:visual perception"/>
    <property type="evidence" value="ECO:0007669"/>
    <property type="project" value="TreeGrafter"/>
</dbReference>
<accession>A0A6P8GQ00</accession>
<feature type="domain" description="Beta/gamma crystallin 'Greek key'" evidence="4">
    <location>
        <begin position="296"/>
        <end position="338"/>
    </location>
</feature>
<dbReference type="Proteomes" id="UP000515152">
    <property type="component" value="Chromosome 14"/>
</dbReference>
<dbReference type="InterPro" id="IPR011024">
    <property type="entry name" value="G_crystallin-like"/>
</dbReference>
<dbReference type="RefSeq" id="XP_031436890.1">
    <property type="nucleotide sequence ID" value="XM_031581030.2"/>
</dbReference>
<dbReference type="PANTHER" id="PTHR11818:SF2">
    <property type="entry name" value="BETA_GAMMA CRYSTALLIN DOMAIN-CONTAINING PROTEIN 1"/>
    <property type="match status" value="1"/>
</dbReference>
<evidence type="ECO:0000256" key="2">
    <source>
        <dbReference type="ARBA" id="ARBA00022737"/>
    </source>
</evidence>
<evidence type="ECO:0000313" key="6">
    <source>
        <dbReference type="RefSeq" id="XP_031436890.1"/>
    </source>
</evidence>
<organism evidence="5 6">
    <name type="scientific">Clupea harengus</name>
    <name type="common">Atlantic herring</name>
    <dbReference type="NCBI Taxonomy" id="7950"/>
    <lineage>
        <taxon>Eukaryota</taxon>
        <taxon>Metazoa</taxon>
        <taxon>Chordata</taxon>
        <taxon>Craniata</taxon>
        <taxon>Vertebrata</taxon>
        <taxon>Euteleostomi</taxon>
        <taxon>Actinopterygii</taxon>
        <taxon>Neopterygii</taxon>
        <taxon>Teleostei</taxon>
        <taxon>Clupei</taxon>
        <taxon>Clupeiformes</taxon>
        <taxon>Clupeoidei</taxon>
        <taxon>Clupeidae</taxon>
        <taxon>Clupea</taxon>
    </lineage>
</organism>
<evidence type="ECO:0000256" key="3">
    <source>
        <dbReference type="SAM" id="MobiDB-lite"/>
    </source>
</evidence>
<dbReference type="PROSITE" id="PS50915">
    <property type="entry name" value="CRYSTALLIN_BETA_GAMMA"/>
    <property type="match status" value="7"/>
</dbReference>
<evidence type="ECO:0000259" key="4">
    <source>
        <dbReference type="PROSITE" id="PS50915"/>
    </source>
</evidence>
<feature type="domain" description="Beta/gamma crystallin 'Greek key'" evidence="4">
    <location>
        <begin position="503"/>
        <end position="545"/>
    </location>
</feature>
<feature type="domain" description="Beta/gamma crystallin 'Greek key'" evidence="4">
    <location>
        <begin position="350"/>
        <end position="411"/>
    </location>
</feature>
<dbReference type="Pfam" id="PF00652">
    <property type="entry name" value="Ricin_B_lectin"/>
    <property type="match status" value="1"/>
</dbReference>
<dbReference type="Pfam" id="PF00030">
    <property type="entry name" value="Crystall"/>
    <property type="match status" value="6"/>
</dbReference>
<dbReference type="InterPro" id="IPR000772">
    <property type="entry name" value="Ricin_B_lectin"/>
</dbReference>
<reference evidence="6" key="1">
    <citation type="submission" date="2025-08" db="UniProtKB">
        <authorList>
            <consortium name="RefSeq"/>
        </authorList>
    </citation>
    <scope>IDENTIFICATION</scope>
</reference>
<feature type="domain" description="Beta/gamma crystallin 'Greek key'" evidence="4">
    <location>
        <begin position="412"/>
        <end position="454"/>
    </location>
</feature>
<feature type="domain" description="Beta/gamma crystallin 'Greek key'" evidence="4">
    <location>
        <begin position="157"/>
        <end position="196"/>
    </location>
</feature>
<feature type="region of interest" description="Disordered" evidence="3">
    <location>
        <begin position="1"/>
        <end position="126"/>
    </location>
</feature>
<dbReference type="Gene3D" id="2.60.20.10">
    <property type="entry name" value="Crystallins"/>
    <property type="match status" value="6"/>
</dbReference>
<sequence>MRQVVQVYPQRVAPPQVDLQPTPSGPSPPSFTDVQLPDLLEKYVKKKYTPDSNSKAFEPPNLLPAMEMNTGPSAVTAPGMEQHLPGPTPSPNMIQPSPQSMEQHLPGRTPSPNVIQPPPQSKLPPTPIKSYYHDQGYMKRLDPTQTPTSRGFHKRPGKMVVFEQAEFGGQAFEMFGDVEDASFLQLASVISIRVVRGGWLLYELPGFLGRSVALEEGSIELQNMWAEPEPPGLAMPTTPMKIGSIRLAVRDYSVPRIDLFTEPNGVGRVSSFTDFTPEVCSYSLPQSTGSIKVHSGVWLVYSDPGLDGLLAVLEEGEYPCPDSWGFPTPFVGSMRPLKMGGIKVENPHNVKALVYEKPQFQGECMLVDADVWDFGVGEGEEEEKEKEGEGHPSNPAVRRTLSTVGSIKILGGLWVGYGEPGFEGPQYLLEEGEFADWTDWAGYGDRLMSLRPVLSDLMSPHLKMFSEVDFGDRGVNVDLFVPVLNMEDTGYGTKTRSIDVKSGIWVVFEKEGFSGELYVLEKGLYCSPEDWGGKNPQLFSVMPVMLDNVESLSKFKVLLFPEPWFQGEPLLLEDSTASLPDGFRLSSCKVLSGSWVAFALPQFTDLMYVLEEGDYPTLETMGCQDPLSGICSIHTIVHEFSLPSITLFAKPDLRGKKAVLTGNAVNLSLAGIDGRTRSLLVSGGMWVLYEESNYRGRQFLLQPSEVSDWMQFSGWQRIGSLRLLLQKPVYVRLRNTESGCLMSLSGPLDDIKLLRVQAVEESDGPEQSWLYCNGLLRCKLVEDCCLETSGTVVMAGCRLSVSAEPGKDNQLWSITQDGRIRTHVNPELVLEVKGGQQYDRNQVIVNTLDERKANQRWTVEIL</sequence>
<proteinExistence type="inferred from homology"/>
<feature type="compositionally biased region" description="Pro residues" evidence="3">
    <location>
        <begin position="115"/>
        <end position="126"/>
    </location>
</feature>
<comment type="similarity">
    <text evidence="1">Belongs to the beta/gamma-crystallin family.</text>
</comment>
<dbReference type="GO" id="GO:0002088">
    <property type="term" value="P:lens development in camera-type eye"/>
    <property type="evidence" value="ECO:0007669"/>
    <property type="project" value="TreeGrafter"/>
</dbReference>
<evidence type="ECO:0000256" key="1">
    <source>
        <dbReference type="ARBA" id="ARBA00009646"/>
    </source>
</evidence>
<feature type="domain" description="Beta/gamma crystallin 'Greek key'" evidence="4">
    <location>
        <begin position="197"/>
        <end position="249"/>
    </location>
</feature>
<dbReference type="Gene3D" id="2.80.10.50">
    <property type="match status" value="1"/>
</dbReference>
<gene>
    <name evidence="6" type="primary">crybg1a</name>
</gene>